<sequence>MTSRARQELLRHHPNAEVLLRAWNDNNSAKSFPNVLMTLLKPRLWLESSHETILVILSKVTLDSAYSGFSYFRKVRDHLDDAVKWGESVHWDTSHPYTGPLPSYEDIEAIRIVGSKVGGFGTPPQPISQ</sequence>
<proteinExistence type="predicted"/>
<dbReference type="KEGG" id="pfy:PFICI_06284"/>
<organism evidence="1 2">
    <name type="scientific">Pestalotiopsis fici (strain W106-1 / CGMCC3.15140)</name>
    <dbReference type="NCBI Taxonomy" id="1229662"/>
    <lineage>
        <taxon>Eukaryota</taxon>
        <taxon>Fungi</taxon>
        <taxon>Dikarya</taxon>
        <taxon>Ascomycota</taxon>
        <taxon>Pezizomycotina</taxon>
        <taxon>Sordariomycetes</taxon>
        <taxon>Xylariomycetidae</taxon>
        <taxon>Amphisphaeriales</taxon>
        <taxon>Sporocadaceae</taxon>
        <taxon>Pestalotiopsis</taxon>
    </lineage>
</organism>
<gene>
    <name evidence="1" type="ORF">PFICI_06284</name>
</gene>
<dbReference type="RefSeq" id="XP_007833056.1">
    <property type="nucleotide sequence ID" value="XM_007834865.1"/>
</dbReference>
<accession>W3X7C9</accession>
<evidence type="ECO:0000313" key="2">
    <source>
        <dbReference type="Proteomes" id="UP000030651"/>
    </source>
</evidence>
<protein>
    <submittedName>
        <fullName evidence="1">Uncharacterized protein</fullName>
    </submittedName>
</protein>
<dbReference type="EMBL" id="KI912112">
    <property type="protein sequence ID" value="ETS81282.1"/>
    <property type="molecule type" value="Genomic_DNA"/>
</dbReference>
<dbReference type="AlphaFoldDB" id="W3X7C9"/>
<keyword evidence="2" id="KW-1185">Reference proteome</keyword>
<dbReference type="Proteomes" id="UP000030651">
    <property type="component" value="Unassembled WGS sequence"/>
</dbReference>
<evidence type="ECO:0000313" key="1">
    <source>
        <dbReference type="EMBL" id="ETS81282.1"/>
    </source>
</evidence>
<dbReference type="InParanoid" id="W3X7C9"/>
<dbReference type="GeneID" id="19271297"/>
<dbReference type="HOGENOM" id="CLU_1949562_0_0_1"/>
<dbReference type="OrthoDB" id="4777824at2759"/>
<reference evidence="2" key="1">
    <citation type="journal article" date="2015" name="BMC Genomics">
        <title>Genomic and transcriptomic analysis of the endophytic fungus Pestalotiopsis fici reveals its lifestyle and high potential for synthesis of natural products.</title>
        <authorList>
            <person name="Wang X."/>
            <person name="Zhang X."/>
            <person name="Liu L."/>
            <person name="Xiang M."/>
            <person name="Wang W."/>
            <person name="Sun X."/>
            <person name="Che Y."/>
            <person name="Guo L."/>
            <person name="Liu G."/>
            <person name="Guo L."/>
            <person name="Wang C."/>
            <person name="Yin W.B."/>
            <person name="Stadler M."/>
            <person name="Zhang X."/>
            <person name="Liu X."/>
        </authorList>
    </citation>
    <scope>NUCLEOTIDE SEQUENCE [LARGE SCALE GENOMIC DNA]</scope>
    <source>
        <strain evidence="2">W106-1 / CGMCC3.15140</strain>
    </source>
</reference>
<name>W3X7C9_PESFW</name>